<proteinExistence type="predicted"/>
<protein>
    <submittedName>
        <fullName evidence="2">Uncharacterized protein</fullName>
    </submittedName>
</protein>
<feature type="region of interest" description="Disordered" evidence="1">
    <location>
        <begin position="27"/>
        <end position="53"/>
    </location>
</feature>
<feature type="compositionally biased region" description="Basic and acidic residues" evidence="1">
    <location>
        <begin position="34"/>
        <end position="53"/>
    </location>
</feature>
<evidence type="ECO:0000256" key="1">
    <source>
        <dbReference type="SAM" id="MobiDB-lite"/>
    </source>
</evidence>
<organism evidence="2 3">
    <name type="scientific">Paenibacillus sedimenti</name>
    <dbReference type="NCBI Taxonomy" id="2770274"/>
    <lineage>
        <taxon>Bacteria</taxon>
        <taxon>Bacillati</taxon>
        <taxon>Bacillota</taxon>
        <taxon>Bacilli</taxon>
        <taxon>Bacillales</taxon>
        <taxon>Paenibacillaceae</taxon>
        <taxon>Paenibacillus</taxon>
    </lineage>
</organism>
<dbReference type="RefSeq" id="WP_188172568.1">
    <property type="nucleotide sequence ID" value="NZ_JACVVD010000001.1"/>
</dbReference>
<name>A0A926KKG9_9BACL</name>
<sequence>MHNKTGCRGSRLADSLGSIASLSCFNNDNPSLNKDFDDAKNARMYTKDRSENQ</sequence>
<keyword evidence="3" id="KW-1185">Reference proteome</keyword>
<gene>
    <name evidence="2" type="ORF">ICC18_01280</name>
</gene>
<reference evidence="2" key="1">
    <citation type="submission" date="2020-09" db="EMBL/GenBank/DDBJ databases">
        <title>Draft Genome Sequence of Paenibacillus sp. WST5.</title>
        <authorList>
            <person name="Bao Z."/>
        </authorList>
    </citation>
    <scope>NUCLEOTIDE SEQUENCE</scope>
    <source>
        <strain evidence="2">WST5</strain>
    </source>
</reference>
<dbReference type="Proteomes" id="UP000650466">
    <property type="component" value="Unassembled WGS sequence"/>
</dbReference>
<dbReference type="EMBL" id="JACVVD010000001">
    <property type="protein sequence ID" value="MBD0378753.1"/>
    <property type="molecule type" value="Genomic_DNA"/>
</dbReference>
<comment type="caution">
    <text evidence="2">The sequence shown here is derived from an EMBL/GenBank/DDBJ whole genome shotgun (WGS) entry which is preliminary data.</text>
</comment>
<evidence type="ECO:0000313" key="3">
    <source>
        <dbReference type="Proteomes" id="UP000650466"/>
    </source>
</evidence>
<dbReference type="AlphaFoldDB" id="A0A926KKG9"/>
<evidence type="ECO:0000313" key="2">
    <source>
        <dbReference type="EMBL" id="MBD0378753.1"/>
    </source>
</evidence>
<accession>A0A926KKG9</accession>